<dbReference type="InterPro" id="IPR005119">
    <property type="entry name" value="LysR_subst-bd"/>
</dbReference>
<evidence type="ECO:0000256" key="1">
    <source>
        <dbReference type="ARBA" id="ARBA00009437"/>
    </source>
</evidence>
<evidence type="ECO:0000313" key="6">
    <source>
        <dbReference type="EMBL" id="AOW12574.1"/>
    </source>
</evidence>
<evidence type="ECO:0000256" key="4">
    <source>
        <dbReference type="ARBA" id="ARBA00023163"/>
    </source>
</evidence>
<dbReference type="GO" id="GO:0003700">
    <property type="term" value="F:DNA-binding transcription factor activity"/>
    <property type="evidence" value="ECO:0007669"/>
    <property type="project" value="InterPro"/>
</dbReference>
<dbReference type="GO" id="GO:0003677">
    <property type="term" value="F:DNA binding"/>
    <property type="evidence" value="ECO:0007669"/>
    <property type="project" value="UniProtKB-KW"/>
</dbReference>
<dbReference type="InterPro" id="IPR000847">
    <property type="entry name" value="LysR_HTH_N"/>
</dbReference>
<dbReference type="InterPro" id="IPR050950">
    <property type="entry name" value="HTH-type_LysR_regulators"/>
</dbReference>
<organism evidence="6 9">
    <name type="scientific">Hydrogenophaga crassostreae</name>
    <dbReference type="NCBI Taxonomy" id="1763535"/>
    <lineage>
        <taxon>Bacteria</taxon>
        <taxon>Pseudomonadati</taxon>
        <taxon>Pseudomonadota</taxon>
        <taxon>Betaproteobacteria</taxon>
        <taxon>Burkholderiales</taxon>
        <taxon>Comamonadaceae</taxon>
        <taxon>Hydrogenophaga</taxon>
    </lineage>
</organism>
<dbReference type="Pfam" id="PF03466">
    <property type="entry name" value="LysR_substrate"/>
    <property type="match status" value="1"/>
</dbReference>
<keyword evidence="4" id="KW-0804">Transcription</keyword>
<dbReference type="PROSITE" id="PS50931">
    <property type="entry name" value="HTH_LYSR"/>
    <property type="match status" value="1"/>
</dbReference>
<evidence type="ECO:0000256" key="3">
    <source>
        <dbReference type="ARBA" id="ARBA00023125"/>
    </source>
</evidence>
<keyword evidence="8" id="KW-1185">Reference proteome</keyword>
<dbReference type="EMBL" id="CP017476">
    <property type="protein sequence ID" value="AOW12574.1"/>
    <property type="molecule type" value="Genomic_DNA"/>
</dbReference>
<evidence type="ECO:0000313" key="8">
    <source>
        <dbReference type="Proteomes" id="UP000185657"/>
    </source>
</evidence>
<keyword evidence="2" id="KW-0805">Transcription regulation</keyword>
<dbReference type="GO" id="GO:0005829">
    <property type="term" value="C:cytosol"/>
    <property type="evidence" value="ECO:0007669"/>
    <property type="project" value="TreeGrafter"/>
</dbReference>
<sequence length="295" mass="32533">MRIMAALAEVQLVSKVAERLHVTQPAISKQIAEIESALSAPVIYRERNRLFLTDVGQRLAAHAQAVMQQLRRAELELEALSLGASGHLRIGAVTSLSPTLVAKAVVAFKRVAPRVSISVTEGHFISLRPLLERGEVDVVVARVWQPQEVPDLEQSVLTSEPIVVVSGRDHPLAKRRRLQWSDALSWPWILPDKQSVARRAIEAFWAEQGMATPGDVIEAQSLPLSLALMCDLPYLGLFPETLALSHAMRGDLSVLGLRMGGVLAEGRCFWRKGQIEQNAVLRPFLDCLRAVPGRF</sequence>
<dbReference type="SUPFAM" id="SSF46785">
    <property type="entry name" value="Winged helix' DNA-binding domain"/>
    <property type="match status" value="1"/>
</dbReference>
<accession>A0A167H7K8</accession>
<dbReference type="PANTHER" id="PTHR30419">
    <property type="entry name" value="HTH-TYPE TRANSCRIPTIONAL REGULATOR YBHD"/>
    <property type="match status" value="1"/>
</dbReference>
<dbReference type="InterPro" id="IPR036388">
    <property type="entry name" value="WH-like_DNA-bd_sf"/>
</dbReference>
<feature type="domain" description="HTH lysR-type" evidence="5">
    <location>
        <begin position="1"/>
        <end position="53"/>
    </location>
</feature>
<gene>
    <name evidence="6" type="ORF">LPB072_06670</name>
    <name evidence="7" type="ORF">LPB72_16155</name>
</gene>
<evidence type="ECO:0000313" key="7">
    <source>
        <dbReference type="EMBL" id="OAD40443.1"/>
    </source>
</evidence>
<dbReference type="AlphaFoldDB" id="A0A167H7K8"/>
<dbReference type="Gene3D" id="3.40.190.10">
    <property type="entry name" value="Periplasmic binding protein-like II"/>
    <property type="match status" value="2"/>
</dbReference>
<protein>
    <recommendedName>
        <fullName evidence="5">HTH lysR-type domain-containing protein</fullName>
    </recommendedName>
</protein>
<dbReference type="SUPFAM" id="SSF53850">
    <property type="entry name" value="Periplasmic binding protein-like II"/>
    <property type="match status" value="1"/>
</dbReference>
<dbReference type="STRING" id="1763535.LPB072_06670"/>
<evidence type="ECO:0000256" key="2">
    <source>
        <dbReference type="ARBA" id="ARBA00023015"/>
    </source>
</evidence>
<dbReference type="EMBL" id="LVWD01000030">
    <property type="protein sequence ID" value="OAD40443.1"/>
    <property type="molecule type" value="Genomic_DNA"/>
</dbReference>
<reference evidence="6 9" key="2">
    <citation type="submission" date="2016-10" db="EMBL/GenBank/DDBJ databases">
        <title>Hydorgenophaga sp. LPB0072 isolated from gastropod.</title>
        <authorList>
            <person name="Kim E."/>
            <person name="Yi H."/>
        </authorList>
    </citation>
    <scope>NUCLEOTIDE SEQUENCE [LARGE SCALE GENOMIC DNA]</scope>
    <source>
        <strain evidence="6 9">LPB0072</strain>
    </source>
</reference>
<dbReference type="Proteomes" id="UP000185657">
    <property type="component" value="Unassembled WGS sequence"/>
</dbReference>
<comment type="similarity">
    <text evidence="1">Belongs to the LysR transcriptional regulatory family.</text>
</comment>
<dbReference type="Gene3D" id="1.10.10.10">
    <property type="entry name" value="Winged helix-like DNA-binding domain superfamily/Winged helix DNA-binding domain"/>
    <property type="match status" value="1"/>
</dbReference>
<name>A0A167H7K8_9BURK</name>
<dbReference type="PANTHER" id="PTHR30419:SF8">
    <property type="entry name" value="NITROGEN ASSIMILATION TRANSCRIPTIONAL ACTIVATOR-RELATED"/>
    <property type="match status" value="1"/>
</dbReference>
<reference evidence="7 8" key="1">
    <citation type="submission" date="2016-02" db="EMBL/GenBank/DDBJ databases">
        <title>Draft genome sequence of Hydrogenophaga sp. LPB0072.</title>
        <authorList>
            <person name="Shin S.-K."/>
            <person name="Yi H."/>
        </authorList>
    </citation>
    <scope>NUCLEOTIDE SEQUENCE [LARGE SCALE GENOMIC DNA]</scope>
    <source>
        <strain evidence="7 8">LPB0072</strain>
    </source>
</reference>
<dbReference type="KEGG" id="hyl:LPB072_06670"/>
<evidence type="ECO:0000259" key="5">
    <source>
        <dbReference type="PROSITE" id="PS50931"/>
    </source>
</evidence>
<proteinExistence type="inferred from homology"/>
<keyword evidence="3" id="KW-0238">DNA-binding</keyword>
<evidence type="ECO:0000313" key="9">
    <source>
        <dbReference type="Proteomes" id="UP000185680"/>
    </source>
</evidence>
<dbReference type="Pfam" id="PF00126">
    <property type="entry name" value="HTH_1"/>
    <property type="match status" value="1"/>
</dbReference>
<dbReference type="PRINTS" id="PR00039">
    <property type="entry name" value="HTHLYSR"/>
</dbReference>
<dbReference type="Proteomes" id="UP000185680">
    <property type="component" value="Chromosome"/>
</dbReference>
<dbReference type="InterPro" id="IPR036390">
    <property type="entry name" value="WH_DNA-bd_sf"/>
</dbReference>